<sequence>MARNKINQISYTDDENNSLVTENSRTQRSRSLRRTENNDRGSICWKYFEPKVPKEGKVTKCTINGCNAEYIWYGSTTNLLRHLRIKHSIPSTKDIQPSLTNNNFKAVEVLPAIKFIVSSVSPFSIVDHLKSSGLVDQPIAPSIIKEQIDKIEDRLFSQLKPKIQQAESVMLSVREFNHKRFLIITYERLTEDFEFRKILLYVHELQSTLKRFLGYYLDKLDVWELTNLKFISLNLNYDFLYYLDFHARENIIICMSGGNSDDLIRYSLKRWASHDQKISNITTAIMNVIDKYHSIVEFLGDNRVQSIMQSAKKMNCTCNYHKIEFLTLIIPFKQLINHYSNNDDDFIRENINQFKALLLDQLPFSIFPKLLQLFKPLEHIKVVTMRNLRDMLFNAFNMLNEILLSMRFTAFLIEVSEYDILKSFLTFLIYSYLNLHQRVGLFLDPYSKSIFIKDQEVRKLVLDECQDYYSEIANSSGINSTKIMEGLAKEEIEYYISRSQLTYNENDDLCKWWKISKNTYPGLATLAIKYLPLLKLDDEVPLENLNEFINAYQNNEILLRVDVAVIQYTITKHVNMYHVFSSKGSFVIQ</sequence>
<dbReference type="PANTHER" id="PTHR46481">
    <property type="entry name" value="ZINC FINGER BED DOMAIN-CONTAINING PROTEIN 4"/>
    <property type="match status" value="1"/>
</dbReference>
<keyword evidence="11" id="KW-1185">Reference proteome</keyword>
<dbReference type="InterPro" id="IPR036236">
    <property type="entry name" value="Znf_C2H2_sf"/>
</dbReference>
<dbReference type="SUPFAM" id="SSF57667">
    <property type="entry name" value="beta-beta-alpha zinc fingers"/>
    <property type="match status" value="1"/>
</dbReference>
<dbReference type="InterPro" id="IPR012337">
    <property type="entry name" value="RNaseH-like_sf"/>
</dbReference>
<dbReference type="EMBL" id="CAJVQB010004057">
    <property type="protein sequence ID" value="CAG8625659.1"/>
    <property type="molecule type" value="Genomic_DNA"/>
</dbReference>
<feature type="compositionally biased region" description="Polar residues" evidence="8">
    <location>
        <begin position="1"/>
        <end position="23"/>
    </location>
</feature>
<name>A0ABN7ULE3_GIGMA</name>
<evidence type="ECO:0000256" key="4">
    <source>
        <dbReference type="ARBA" id="ARBA00022833"/>
    </source>
</evidence>
<reference evidence="10 11" key="1">
    <citation type="submission" date="2021-06" db="EMBL/GenBank/DDBJ databases">
        <authorList>
            <person name="Kallberg Y."/>
            <person name="Tangrot J."/>
            <person name="Rosling A."/>
        </authorList>
    </citation>
    <scope>NUCLEOTIDE SEQUENCE [LARGE SCALE GENOMIC DNA]</scope>
    <source>
        <strain evidence="10 11">120-4 pot B 10/14</strain>
    </source>
</reference>
<evidence type="ECO:0000256" key="5">
    <source>
        <dbReference type="ARBA" id="ARBA00023015"/>
    </source>
</evidence>
<comment type="subcellular location">
    <subcellularLocation>
        <location evidence="1">Nucleus</location>
    </subcellularLocation>
</comment>
<dbReference type="InterPro" id="IPR052035">
    <property type="entry name" value="ZnF_BED_domain_contain"/>
</dbReference>
<keyword evidence="5" id="KW-0805">Transcription regulation</keyword>
<proteinExistence type="predicted"/>
<evidence type="ECO:0000256" key="2">
    <source>
        <dbReference type="ARBA" id="ARBA00022723"/>
    </source>
</evidence>
<feature type="region of interest" description="Disordered" evidence="8">
    <location>
        <begin position="1"/>
        <end position="35"/>
    </location>
</feature>
<protein>
    <submittedName>
        <fullName evidence="10">20801_t:CDS:1</fullName>
    </submittedName>
</protein>
<organism evidence="10 11">
    <name type="scientific">Gigaspora margarita</name>
    <dbReference type="NCBI Taxonomy" id="4874"/>
    <lineage>
        <taxon>Eukaryota</taxon>
        <taxon>Fungi</taxon>
        <taxon>Fungi incertae sedis</taxon>
        <taxon>Mucoromycota</taxon>
        <taxon>Glomeromycotina</taxon>
        <taxon>Glomeromycetes</taxon>
        <taxon>Diversisporales</taxon>
        <taxon>Gigasporaceae</taxon>
        <taxon>Gigaspora</taxon>
    </lineage>
</organism>
<dbReference type="InterPro" id="IPR003656">
    <property type="entry name" value="Znf_BED"/>
</dbReference>
<dbReference type="Proteomes" id="UP000789901">
    <property type="component" value="Unassembled WGS sequence"/>
</dbReference>
<keyword evidence="7" id="KW-0539">Nucleus</keyword>
<evidence type="ECO:0000256" key="8">
    <source>
        <dbReference type="SAM" id="MobiDB-lite"/>
    </source>
</evidence>
<keyword evidence="2" id="KW-0479">Metal-binding</keyword>
<keyword evidence="4" id="KW-0862">Zinc</keyword>
<evidence type="ECO:0000256" key="1">
    <source>
        <dbReference type="ARBA" id="ARBA00004123"/>
    </source>
</evidence>
<evidence type="ECO:0000313" key="11">
    <source>
        <dbReference type="Proteomes" id="UP000789901"/>
    </source>
</evidence>
<dbReference type="SUPFAM" id="SSF53098">
    <property type="entry name" value="Ribonuclease H-like"/>
    <property type="match status" value="1"/>
</dbReference>
<evidence type="ECO:0000256" key="3">
    <source>
        <dbReference type="ARBA" id="ARBA00022771"/>
    </source>
</evidence>
<dbReference type="SMART" id="SM00614">
    <property type="entry name" value="ZnF_BED"/>
    <property type="match status" value="1"/>
</dbReference>
<keyword evidence="6" id="KW-0804">Transcription</keyword>
<accession>A0ABN7ULE3</accession>
<feature type="domain" description="BED-type" evidence="9">
    <location>
        <begin position="44"/>
        <end position="88"/>
    </location>
</feature>
<evidence type="ECO:0000313" key="10">
    <source>
        <dbReference type="EMBL" id="CAG8625659.1"/>
    </source>
</evidence>
<evidence type="ECO:0000259" key="9">
    <source>
        <dbReference type="Pfam" id="PF02892"/>
    </source>
</evidence>
<keyword evidence="3" id="KW-0863">Zinc-finger</keyword>
<evidence type="ECO:0000256" key="6">
    <source>
        <dbReference type="ARBA" id="ARBA00023163"/>
    </source>
</evidence>
<dbReference type="Pfam" id="PF02892">
    <property type="entry name" value="zf-BED"/>
    <property type="match status" value="1"/>
</dbReference>
<gene>
    <name evidence="10" type="ORF">GMARGA_LOCUS8064</name>
</gene>
<dbReference type="PANTHER" id="PTHR46481:SF10">
    <property type="entry name" value="ZINC FINGER BED DOMAIN-CONTAINING PROTEIN 39"/>
    <property type="match status" value="1"/>
</dbReference>
<evidence type="ECO:0000256" key="7">
    <source>
        <dbReference type="ARBA" id="ARBA00023242"/>
    </source>
</evidence>
<comment type="caution">
    <text evidence="10">The sequence shown here is derived from an EMBL/GenBank/DDBJ whole genome shotgun (WGS) entry which is preliminary data.</text>
</comment>